<comment type="caution">
    <text evidence="3">The sequence shown here is derived from an EMBL/GenBank/DDBJ whole genome shotgun (WGS) entry which is preliminary data.</text>
</comment>
<dbReference type="PANTHER" id="PTHR13384">
    <property type="entry name" value="G PATCH DOMAIN-CONTAINING PROTEIN 1"/>
    <property type="match status" value="1"/>
</dbReference>
<dbReference type="Pfam" id="PF26093">
    <property type="entry name" value="HTH_TGH"/>
    <property type="match status" value="1"/>
</dbReference>
<dbReference type="Pfam" id="PF01585">
    <property type="entry name" value="G-patch"/>
    <property type="match status" value="1"/>
</dbReference>
<evidence type="ECO:0000313" key="4">
    <source>
        <dbReference type="Proteomes" id="UP000683417"/>
    </source>
</evidence>
<dbReference type="InterPro" id="IPR011666">
    <property type="entry name" value="DUF1604"/>
</dbReference>
<evidence type="ECO:0000256" key="1">
    <source>
        <dbReference type="SAM" id="MobiDB-lite"/>
    </source>
</evidence>
<feature type="region of interest" description="Disordered" evidence="1">
    <location>
        <begin position="1"/>
        <end position="32"/>
    </location>
</feature>
<dbReference type="AlphaFoldDB" id="A0A9W4D3E3"/>
<proteinExistence type="predicted"/>
<evidence type="ECO:0000259" key="2">
    <source>
        <dbReference type="PROSITE" id="PS50174"/>
    </source>
</evidence>
<feature type="domain" description="G-patch" evidence="2">
    <location>
        <begin position="152"/>
        <end position="221"/>
    </location>
</feature>
<dbReference type="GO" id="GO:0006397">
    <property type="term" value="P:mRNA processing"/>
    <property type="evidence" value="ECO:0007669"/>
    <property type="project" value="InterPro"/>
</dbReference>
<dbReference type="InterPro" id="IPR000467">
    <property type="entry name" value="G_patch_dom"/>
</dbReference>
<feature type="compositionally biased region" description="Basic and acidic residues" evidence="1">
    <location>
        <begin position="93"/>
        <end position="106"/>
    </location>
</feature>
<dbReference type="EMBL" id="CAJHIT010000007">
    <property type="protein sequence ID" value="CAD6503374.1"/>
    <property type="molecule type" value="Genomic_DNA"/>
</dbReference>
<feature type="region of interest" description="Disordered" evidence="1">
    <location>
        <begin position="85"/>
        <end position="118"/>
    </location>
</feature>
<sequence>MSHKRSRGKYEADLQTQQSPFTIYGTPLPPRDGDVRDGGLFVPVWKQEVRDERGLKRLHGAFTGGFSAGYFNTVGSKEGWTPSTFISTRSNRKKDASNSDFQRPEDFMDEEDIRDAEDSRRVETAVGYSGFASTIDDNLRKDAFVDLIRVAGETIGVKLLKKMGWKEGQGIGPRVRRTARLDDHNSVEENSGAMHLFAPENTPLIKLVKKKDRFGLGYSKDLSIQNSKRCQSPTALSDEENVIMSFHESNIVKKQPANKGFGVGILNDTGSDDEDPYEVGPQISYSRIIRGEKKTKKKSQKFACTPRLVSKPVYIPKKANLFKGSTLQKCHDGRLPLDGFIIGSGGDTSSLVSFPSKYKLPEVPKDWKPKRSMEKVANIKYLSTADAAKLCKLNHKSRASILGEVELPGKSVFDFLSPAARDRVAAASGKDNLPKALGEIPKEYSMSIEERQKELLSQVPKLDKPTADAALSRGANGFMPYGGDEEKRSRYRLYLEYQSGLNKSLPSKIPSMSSEDWLKELREFSNCAQIFKPISTTMASRFVSSATVPQVNSGSNTPLCRDRSKLDDPAEQAAKLSMYGPLTRSSKEWSPTRLLCKRFNVNPPAHVQPCDTEIAGKNTSQLSGPGLISKNTLKSTVSTSYSHDNHSISESFVEVESFKNTSKDENIIVDAGKNEALEARRAGEEVFKAIFGDTSDEDC</sequence>
<gene>
    <name evidence="3" type="ORF">BGTH12_LOCUS4732</name>
</gene>
<protein>
    <submittedName>
        <fullName evidence="3">BgTH12-03039</fullName>
    </submittedName>
</protein>
<reference evidence="3" key="1">
    <citation type="submission" date="2020-10" db="EMBL/GenBank/DDBJ databases">
        <authorList>
            <person name="Muller C M."/>
        </authorList>
    </citation>
    <scope>NUCLEOTIDE SEQUENCE</scope>
    <source>
        <strain evidence="3">THUN-12</strain>
    </source>
</reference>
<dbReference type="PANTHER" id="PTHR13384:SF19">
    <property type="entry name" value="G PATCH DOMAIN-CONTAINING PROTEIN 1"/>
    <property type="match status" value="1"/>
</dbReference>
<dbReference type="PROSITE" id="PS50174">
    <property type="entry name" value="G_PATCH"/>
    <property type="match status" value="1"/>
</dbReference>
<accession>A0A9W4D3E3</accession>
<organism evidence="3 4">
    <name type="scientific">Blumeria graminis f. sp. triticale</name>
    <dbReference type="NCBI Taxonomy" id="1689686"/>
    <lineage>
        <taxon>Eukaryota</taxon>
        <taxon>Fungi</taxon>
        <taxon>Dikarya</taxon>
        <taxon>Ascomycota</taxon>
        <taxon>Pezizomycotina</taxon>
        <taxon>Leotiomycetes</taxon>
        <taxon>Erysiphales</taxon>
        <taxon>Erysiphaceae</taxon>
        <taxon>Blumeria</taxon>
    </lineage>
</organism>
<name>A0A9W4D3E3_BLUGR</name>
<dbReference type="Pfam" id="PF07713">
    <property type="entry name" value="DUF1604"/>
    <property type="match status" value="1"/>
</dbReference>
<dbReference type="Proteomes" id="UP000683417">
    <property type="component" value="Unassembled WGS sequence"/>
</dbReference>
<dbReference type="GO" id="GO:0005634">
    <property type="term" value="C:nucleus"/>
    <property type="evidence" value="ECO:0007669"/>
    <property type="project" value="TreeGrafter"/>
</dbReference>
<evidence type="ECO:0000313" key="3">
    <source>
        <dbReference type="EMBL" id="CAD6503374.1"/>
    </source>
</evidence>
<dbReference type="GO" id="GO:0003723">
    <property type="term" value="F:RNA binding"/>
    <property type="evidence" value="ECO:0007669"/>
    <property type="project" value="TreeGrafter"/>
</dbReference>